<dbReference type="Gene3D" id="1.10.3210.10">
    <property type="entry name" value="Hypothetical protein af1432"/>
    <property type="match status" value="1"/>
</dbReference>
<accession>A0A3S4Z3I1</accession>
<evidence type="ECO:0000259" key="3">
    <source>
        <dbReference type="PROSITE" id="PS51831"/>
    </source>
</evidence>
<dbReference type="InterPro" id="IPR006261">
    <property type="entry name" value="dGTPase"/>
</dbReference>
<dbReference type="Pfam" id="PF01966">
    <property type="entry name" value="HD"/>
    <property type="match status" value="1"/>
</dbReference>
<dbReference type="InterPro" id="IPR023023">
    <property type="entry name" value="dNTPase_2"/>
</dbReference>
<dbReference type="Pfam" id="PF13286">
    <property type="entry name" value="HD_assoc"/>
    <property type="match status" value="1"/>
</dbReference>
<dbReference type="NCBIfam" id="TIGR01353">
    <property type="entry name" value="dGTP_triPase"/>
    <property type="match status" value="1"/>
</dbReference>
<proteinExistence type="inferred from homology"/>
<dbReference type="Proteomes" id="UP000269544">
    <property type="component" value="Chromosome"/>
</dbReference>
<dbReference type="InterPro" id="IPR006674">
    <property type="entry name" value="HD_domain"/>
</dbReference>
<dbReference type="SUPFAM" id="SSF109604">
    <property type="entry name" value="HD-domain/PDEase-like"/>
    <property type="match status" value="1"/>
</dbReference>
<feature type="domain" description="HD" evidence="3">
    <location>
        <begin position="75"/>
        <end position="188"/>
    </location>
</feature>
<dbReference type="PANTHER" id="PTHR35795">
    <property type="entry name" value="SLR1885 PROTEIN"/>
    <property type="match status" value="1"/>
</dbReference>
<dbReference type="OrthoDB" id="9803619at2"/>
<dbReference type="PROSITE" id="PS51831">
    <property type="entry name" value="HD"/>
    <property type="match status" value="1"/>
</dbReference>
<dbReference type="PANTHER" id="PTHR35795:SF1">
    <property type="entry name" value="BIS(5'-NUCLEOSYL)-TETRAPHOSPHATASE, SYMMETRICAL"/>
    <property type="match status" value="1"/>
</dbReference>
<keyword evidence="1 2" id="KW-0378">Hydrolase</keyword>
<dbReference type="SMART" id="SM00471">
    <property type="entry name" value="HDc"/>
    <property type="match status" value="1"/>
</dbReference>
<dbReference type="InterPro" id="IPR051094">
    <property type="entry name" value="Diverse_Catalytic_Enzymes"/>
</dbReference>
<sequence>MLLRERWEQTEREILASQATLAAESKGRRIDEPECAMRTCFQRDRDRILHSKAFRRLKHKTHVFIAPQGDHYRTRLTHTLEVAQIARTIARALRLNEDLVEATALGHDLGHTPFGHTGEAVLDKLHPGGFKHYLHSLRVVDFLESKPGRDGLNLTWEVRDGIANHSGENRAHTLEGKIIKFADRIAYINHDIDDSIRAGVLHMEDIPSALLETLGRSHSARISTMVQSVVENSADYRDIRMDETVGGAMNRLRDFMFEHIYYSKIVKSEEEKVEMLIRDLYGYYKKRPEKLPKEVLAFAARREVAEDDMITDYIAGMTDRFAIAVWRDLFEPKDWHSL</sequence>
<dbReference type="InterPro" id="IPR026875">
    <property type="entry name" value="PHydrolase_assoc_dom"/>
</dbReference>
<dbReference type="HAMAP" id="MF_01212">
    <property type="entry name" value="dGTPase_type2"/>
    <property type="match status" value="1"/>
</dbReference>
<dbReference type="EMBL" id="LR134523">
    <property type="protein sequence ID" value="VEJ35265.1"/>
    <property type="molecule type" value="Genomic_DNA"/>
</dbReference>
<keyword evidence="5" id="KW-1185">Reference proteome</keyword>
<evidence type="ECO:0000256" key="2">
    <source>
        <dbReference type="HAMAP-Rule" id="MF_01212"/>
    </source>
</evidence>
<dbReference type="AlphaFoldDB" id="A0A3S4Z3I1"/>
<reference evidence="4 5" key="1">
    <citation type="submission" date="2018-12" db="EMBL/GenBank/DDBJ databases">
        <authorList>
            <consortium name="Pathogen Informatics"/>
        </authorList>
    </citation>
    <scope>NUCLEOTIDE SEQUENCE [LARGE SCALE GENOMIC DNA]</scope>
    <source>
        <strain evidence="4 5">NCTC13079</strain>
    </source>
</reference>
<dbReference type="CDD" id="cd00077">
    <property type="entry name" value="HDc"/>
    <property type="match status" value="1"/>
</dbReference>
<dbReference type="InterPro" id="IPR003607">
    <property type="entry name" value="HD/PDEase_dom"/>
</dbReference>
<evidence type="ECO:0000313" key="4">
    <source>
        <dbReference type="EMBL" id="VEJ35265.1"/>
    </source>
</evidence>
<evidence type="ECO:0000256" key="1">
    <source>
        <dbReference type="ARBA" id="ARBA00022801"/>
    </source>
</evidence>
<dbReference type="KEGG" id="piv:NCTC13079_00595"/>
<gene>
    <name evidence="4" type="primary">dgt</name>
    <name evidence="4" type="ORF">NCTC13079_00595</name>
</gene>
<dbReference type="GO" id="GO:0016793">
    <property type="term" value="F:triphosphoric monoester hydrolase activity"/>
    <property type="evidence" value="ECO:0007669"/>
    <property type="project" value="InterPro"/>
</dbReference>
<name>A0A3S4Z3I1_9FIRM</name>
<evidence type="ECO:0000313" key="5">
    <source>
        <dbReference type="Proteomes" id="UP000269544"/>
    </source>
</evidence>
<protein>
    <recommendedName>
        <fullName evidence="2">Deoxyguanosinetriphosphate triphosphohydrolase-like protein</fullName>
    </recommendedName>
</protein>
<organism evidence="4 5">
    <name type="scientific">Aedoeadaptatus ivorii</name>
    <dbReference type="NCBI Taxonomy" id="54006"/>
    <lineage>
        <taxon>Bacteria</taxon>
        <taxon>Bacillati</taxon>
        <taxon>Bacillota</taxon>
        <taxon>Tissierellia</taxon>
        <taxon>Tissierellales</taxon>
        <taxon>Peptoniphilaceae</taxon>
        <taxon>Aedoeadaptatus</taxon>
    </lineage>
</organism>
<comment type="similarity">
    <text evidence="2">Belongs to the dGTPase family. Type 2 subfamily.</text>
</comment>
<dbReference type="RefSeq" id="WP_126465082.1">
    <property type="nucleotide sequence ID" value="NZ_LR134523.1"/>
</dbReference>
<dbReference type="NCBIfam" id="NF002327">
    <property type="entry name" value="PRK01286.1-2"/>
    <property type="match status" value="1"/>
</dbReference>